<keyword evidence="4" id="KW-1185">Reference proteome</keyword>
<evidence type="ECO:0000256" key="1">
    <source>
        <dbReference type="ARBA" id="ARBA00023186"/>
    </source>
</evidence>
<keyword evidence="1" id="KW-0143">Chaperone</keyword>
<dbReference type="FunFam" id="1.10.287.110:FF:000021">
    <property type="entry name" value="DnaJ (Hsp40) homolog, subfamily B, member 2"/>
    <property type="match status" value="1"/>
</dbReference>
<dbReference type="OrthoDB" id="10250354at2759"/>
<dbReference type="STRING" id="32264.T1L232"/>
<dbReference type="SMART" id="SM00271">
    <property type="entry name" value="DnaJ"/>
    <property type="match status" value="1"/>
</dbReference>
<dbReference type="HOGENOM" id="CLU_017633_12_0_1"/>
<dbReference type="SUPFAM" id="SSF46565">
    <property type="entry name" value="Chaperone J-domain"/>
    <property type="match status" value="1"/>
</dbReference>
<dbReference type="Proteomes" id="UP000015104">
    <property type="component" value="Unassembled WGS sequence"/>
</dbReference>
<feature type="domain" description="J" evidence="2">
    <location>
        <begin position="2"/>
        <end position="68"/>
    </location>
</feature>
<dbReference type="PANTHER" id="PTHR45168">
    <property type="entry name" value="DNAJ HOMOLOG SUBFAMILY B MEMBER 2"/>
    <property type="match status" value="1"/>
</dbReference>
<accession>T1L232</accession>
<dbReference type="InterPro" id="IPR043183">
    <property type="entry name" value="DNJB2/6-like"/>
</dbReference>
<dbReference type="GO" id="GO:0005737">
    <property type="term" value="C:cytoplasm"/>
    <property type="evidence" value="ECO:0007669"/>
    <property type="project" value="UniProtKB-ARBA"/>
</dbReference>
<protein>
    <recommendedName>
        <fullName evidence="2">J domain-containing protein</fullName>
    </recommendedName>
</protein>
<dbReference type="GO" id="GO:0030544">
    <property type="term" value="F:Hsp70 protein binding"/>
    <property type="evidence" value="ECO:0007669"/>
    <property type="project" value="InterPro"/>
</dbReference>
<sequence length="209" mass="24083">MDYYKILEVQRSASAVEIKKAYRRLALKWHPDKNPDKKEEAKRKFQEISEAYEVLSDEKKKQIYDTYGKDGLVNGGSRHTRQDLSSFNSFTFRDPESVFREFFGTDPFFSFFGDGGMHNPDTFFNPVRSFDIFNSSSNMASKPGVKRTTTSTRFVNGRKIETKKVIENGVETVTVIEDGMLKSRTVNGVPQAVQHHNHNNHHHHGYNII</sequence>
<dbReference type="PANTHER" id="PTHR45168:SF3">
    <property type="entry name" value="DNAJ HEAT SHOCK PROTEIN FAMILY (HSP40) MEMBER B2"/>
    <property type="match status" value="1"/>
</dbReference>
<dbReference type="KEGG" id="tut:107369511"/>
<dbReference type="Pfam" id="PF00226">
    <property type="entry name" value="DnaJ"/>
    <property type="match status" value="1"/>
</dbReference>
<dbReference type="PRINTS" id="PR00625">
    <property type="entry name" value="JDOMAIN"/>
</dbReference>
<dbReference type="InterPro" id="IPR001623">
    <property type="entry name" value="DnaJ_domain"/>
</dbReference>
<dbReference type="PROSITE" id="PS00636">
    <property type="entry name" value="DNAJ_1"/>
    <property type="match status" value="1"/>
</dbReference>
<evidence type="ECO:0000313" key="3">
    <source>
        <dbReference type="EnsemblMetazoa" id="tetur32g01840.1"/>
    </source>
</evidence>
<dbReference type="GO" id="GO:0051082">
    <property type="term" value="F:unfolded protein binding"/>
    <property type="evidence" value="ECO:0007669"/>
    <property type="project" value="InterPro"/>
</dbReference>
<dbReference type="EnsemblMetazoa" id="tetur32g01840.1">
    <property type="protein sequence ID" value="tetur32g01840.1"/>
    <property type="gene ID" value="tetur32g01840"/>
</dbReference>
<dbReference type="OMA" id="FTYDEYD"/>
<reference evidence="3" key="2">
    <citation type="submission" date="2015-06" db="UniProtKB">
        <authorList>
            <consortium name="EnsemblMetazoa"/>
        </authorList>
    </citation>
    <scope>IDENTIFICATION</scope>
</reference>
<dbReference type="CDD" id="cd06257">
    <property type="entry name" value="DnaJ"/>
    <property type="match status" value="1"/>
</dbReference>
<proteinExistence type="predicted"/>
<dbReference type="PROSITE" id="PS50076">
    <property type="entry name" value="DNAJ_2"/>
    <property type="match status" value="1"/>
</dbReference>
<dbReference type="InterPro" id="IPR036869">
    <property type="entry name" value="J_dom_sf"/>
</dbReference>
<dbReference type="AlphaFoldDB" id="T1L232"/>
<dbReference type="Gene3D" id="1.10.287.110">
    <property type="entry name" value="DnaJ domain"/>
    <property type="match status" value="1"/>
</dbReference>
<name>T1L232_TETUR</name>
<reference evidence="4" key="1">
    <citation type="submission" date="2011-08" db="EMBL/GenBank/DDBJ databases">
        <authorList>
            <person name="Rombauts S."/>
        </authorList>
    </citation>
    <scope>NUCLEOTIDE SEQUENCE</scope>
    <source>
        <strain evidence="4">London</strain>
    </source>
</reference>
<dbReference type="InterPro" id="IPR018253">
    <property type="entry name" value="DnaJ_domain_CS"/>
</dbReference>
<evidence type="ECO:0000313" key="4">
    <source>
        <dbReference type="Proteomes" id="UP000015104"/>
    </source>
</evidence>
<organism evidence="3 4">
    <name type="scientific">Tetranychus urticae</name>
    <name type="common">Two-spotted spider mite</name>
    <dbReference type="NCBI Taxonomy" id="32264"/>
    <lineage>
        <taxon>Eukaryota</taxon>
        <taxon>Metazoa</taxon>
        <taxon>Ecdysozoa</taxon>
        <taxon>Arthropoda</taxon>
        <taxon>Chelicerata</taxon>
        <taxon>Arachnida</taxon>
        <taxon>Acari</taxon>
        <taxon>Acariformes</taxon>
        <taxon>Trombidiformes</taxon>
        <taxon>Prostigmata</taxon>
        <taxon>Eleutherengona</taxon>
        <taxon>Raphignathae</taxon>
        <taxon>Tetranychoidea</taxon>
        <taxon>Tetranychidae</taxon>
        <taxon>Tetranychus</taxon>
    </lineage>
</organism>
<gene>
    <name evidence="3" type="primary">107369511</name>
</gene>
<evidence type="ECO:0000259" key="2">
    <source>
        <dbReference type="PROSITE" id="PS50076"/>
    </source>
</evidence>
<dbReference type="eggNOG" id="KOG0714">
    <property type="taxonomic scope" value="Eukaryota"/>
</dbReference>
<dbReference type="EMBL" id="CAEY01000925">
    <property type="status" value="NOT_ANNOTATED_CDS"/>
    <property type="molecule type" value="Genomic_DNA"/>
</dbReference>